<dbReference type="PRINTS" id="PR00385">
    <property type="entry name" value="P450"/>
</dbReference>
<keyword evidence="16" id="KW-1185">Reference proteome</keyword>
<dbReference type="Proteomes" id="UP000807025">
    <property type="component" value="Unassembled WGS sequence"/>
</dbReference>
<evidence type="ECO:0000256" key="1">
    <source>
        <dbReference type="ARBA" id="ARBA00001971"/>
    </source>
</evidence>
<evidence type="ECO:0000256" key="14">
    <source>
        <dbReference type="RuleBase" id="RU000461"/>
    </source>
</evidence>
<dbReference type="AlphaFoldDB" id="A0A9P6DEE4"/>
<dbReference type="GO" id="GO:0016020">
    <property type="term" value="C:membrane"/>
    <property type="evidence" value="ECO:0007669"/>
    <property type="project" value="UniProtKB-SubCell"/>
</dbReference>
<evidence type="ECO:0000256" key="13">
    <source>
        <dbReference type="PIRSR" id="PIRSR602401-1"/>
    </source>
</evidence>
<dbReference type="InterPro" id="IPR001128">
    <property type="entry name" value="Cyt_P450"/>
</dbReference>
<keyword evidence="5 13" id="KW-0349">Heme</keyword>
<reference evidence="15" key="1">
    <citation type="submission" date="2020-11" db="EMBL/GenBank/DDBJ databases">
        <authorList>
            <consortium name="DOE Joint Genome Institute"/>
            <person name="Ahrendt S."/>
            <person name="Riley R."/>
            <person name="Andreopoulos W."/>
            <person name="Labutti K."/>
            <person name="Pangilinan J."/>
            <person name="Ruiz-Duenas F.J."/>
            <person name="Barrasa J.M."/>
            <person name="Sanchez-Garcia M."/>
            <person name="Camarero S."/>
            <person name="Miyauchi S."/>
            <person name="Serrano A."/>
            <person name="Linde D."/>
            <person name="Babiker R."/>
            <person name="Drula E."/>
            <person name="Ayuso-Fernandez I."/>
            <person name="Pacheco R."/>
            <person name="Padilla G."/>
            <person name="Ferreira P."/>
            <person name="Barriuso J."/>
            <person name="Kellner H."/>
            <person name="Castanera R."/>
            <person name="Alfaro M."/>
            <person name="Ramirez L."/>
            <person name="Pisabarro A.G."/>
            <person name="Kuo A."/>
            <person name="Tritt A."/>
            <person name="Lipzen A."/>
            <person name="He G."/>
            <person name="Yan M."/>
            <person name="Ng V."/>
            <person name="Cullen D."/>
            <person name="Martin F."/>
            <person name="Rosso M.-N."/>
            <person name="Henrissat B."/>
            <person name="Hibbett D."/>
            <person name="Martinez A.T."/>
            <person name="Grigoriev I.V."/>
        </authorList>
    </citation>
    <scope>NUCLEOTIDE SEQUENCE</scope>
    <source>
        <strain evidence="15">ATCC 90797</strain>
    </source>
</reference>
<dbReference type="OrthoDB" id="1470350at2759"/>
<dbReference type="PRINTS" id="PR00463">
    <property type="entry name" value="EP450I"/>
</dbReference>
<evidence type="ECO:0000256" key="6">
    <source>
        <dbReference type="ARBA" id="ARBA00022692"/>
    </source>
</evidence>
<evidence type="ECO:0000256" key="2">
    <source>
        <dbReference type="ARBA" id="ARBA00004370"/>
    </source>
</evidence>
<evidence type="ECO:0000313" key="16">
    <source>
        <dbReference type="Proteomes" id="UP000807025"/>
    </source>
</evidence>
<dbReference type="GO" id="GO:0005506">
    <property type="term" value="F:iron ion binding"/>
    <property type="evidence" value="ECO:0007669"/>
    <property type="project" value="InterPro"/>
</dbReference>
<dbReference type="InterPro" id="IPR017972">
    <property type="entry name" value="Cyt_P450_CS"/>
</dbReference>
<evidence type="ECO:0000256" key="9">
    <source>
        <dbReference type="ARBA" id="ARBA00023002"/>
    </source>
</evidence>
<evidence type="ECO:0000256" key="11">
    <source>
        <dbReference type="ARBA" id="ARBA00023033"/>
    </source>
</evidence>
<comment type="cofactor">
    <cofactor evidence="1 13">
        <name>heme</name>
        <dbReference type="ChEBI" id="CHEBI:30413"/>
    </cofactor>
</comment>
<evidence type="ECO:0000256" key="8">
    <source>
        <dbReference type="ARBA" id="ARBA00022989"/>
    </source>
</evidence>
<dbReference type="GO" id="GO:0016705">
    <property type="term" value="F:oxidoreductase activity, acting on paired donors, with incorporation or reduction of molecular oxygen"/>
    <property type="evidence" value="ECO:0007669"/>
    <property type="project" value="InterPro"/>
</dbReference>
<proteinExistence type="inferred from homology"/>
<dbReference type="PANTHER" id="PTHR24305:SF166">
    <property type="entry name" value="CYTOCHROME P450 12A4, MITOCHONDRIAL-RELATED"/>
    <property type="match status" value="1"/>
</dbReference>
<comment type="pathway">
    <text evidence="3">Secondary metabolite biosynthesis; terpenoid biosynthesis.</text>
</comment>
<dbReference type="PROSITE" id="PS00086">
    <property type="entry name" value="CYTOCHROME_P450"/>
    <property type="match status" value="1"/>
</dbReference>
<dbReference type="EMBL" id="MU154579">
    <property type="protein sequence ID" value="KAF9493959.1"/>
    <property type="molecule type" value="Genomic_DNA"/>
</dbReference>
<sequence length="611" mass="67977">MAVLSASTLLLLLQDAVRVGTLVALLLLARGVLWLANMMVIAPPFDPLRKLPGPDAPALQNHFREVMDPNVSPDTHRDWVGRYGKMFRFHGFGRHDYRLMAFDFRAVSYILNSPIYEKPWQTRTFIARLLGRGVFSMEGEEHKIQRRVIAPAFSTSSVKAMAPIFFQKAEELRDRWLALIHTSSTSPTALQQQQPTASANKICQSVIDISHWVARATFDVIGLAGFDYHFHALQDESEDVYLAYRKMFNVQDKRPGLKAIVSLFFPIINTLFPDDGLRTTKESLRTINEAGKRLVANKKAAILAEKASVQEIDDKDILSLLIKQNLSEESSKRLSDVELLDQLSTFLFAGSDSTALSISWCLHLLSLNPEMQTRLREEIASLSIASSTAASTTGSSLKTNCIPDSGFAETFSPLPAPLTHPPSTILSDSSAAHCDAIEALPFLDAVVRETLRLCPPVHGIIRVATQDDLIPVSSTVHLRDGRVLSQDEHIKIKKGSYIHVPIEGLNLSEDVWGKDARTFNPERWTALPASARHPGLAGVMTFSFGPHSCPGWKFTILEMKIFIASILPHFVFSPAEGVEIRKFNAILTRPYVKDRWDEGTKLPITVTPYCG</sequence>
<keyword evidence="7 13" id="KW-0479">Metal-binding</keyword>
<keyword evidence="11 14" id="KW-0503">Monooxygenase</keyword>
<evidence type="ECO:0000256" key="3">
    <source>
        <dbReference type="ARBA" id="ARBA00004721"/>
    </source>
</evidence>
<dbReference type="CDD" id="cd11069">
    <property type="entry name" value="CYP_FUM15-like"/>
    <property type="match status" value="1"/>
</dbReference>
<dbReference type="InterPro" id="IPR050121">
    <property type="entry name" value="Cytochrome_P450_monoxygenase"/>
</dbReference>
<evidence type="ECO:0000256" key="10">
    <source>
        <dbReference type="ARBA" id="ARBA00023004"/>
    </source>
</evidence>
<evidence type="ECO:0000313" key="15">
    <source>
        <dbReference type="EMBL" id="KAF9493959.1"/>
    </source>
</evidence>
<keyword evidence="8" id="KW-1133">Transmembrane helix</keyword>
<comment type="similarity">
    <text evidence="4 14">Belongs to the cytochrome P450 family.</text>
</comment>
<name>A0A9P6DEE4_PLEER</name>
<dbReference type="Pfam" id="PF00067">
    <property type="entry name" value="p450"/>
    <property type="match status" value="2"/>
</dbReference>
<comment type="subcellular location">
    <subcellularLocation>
        <location evidence="2">Membrane</location>
    </subcellularLocation>
</comment>
<keyword evidence="12" id="KW-0472">Membrane</keyword>
<evidence type="ECO:0000256" key="12">
    <source>
        <dbReference type="ARBA" id="ARBA00023136"/>
    </source>
</evidence>
<dbReference type="SUPFAM" id="SSF48264">
    <property type="entry name" value="Cytochrome P450"/>
    <property type="match status" value="1"/>
</dbReference>
<dbReference type="GO" id="GO:0020037">
    <property type="term" value="F:heme binding"/>
    <property type="evidence" value="ECO:0007669"/>
    <property type="project" value="InterPro"/>
</dbReference>
<accession>A0A9P6DEE4</accession>
<evidence type="ECO:0000256" key="4">
    <source>
        <dbReference type="ARBA" id="ARBA00010617"/>
    </source>
</evidence>
<evidence type="ECO:0000256" key="5">
    <source>
        <dbReference type="ARBA" id="ARBA00022617"/>
    </source>
</evidence>
<feature type="binding site" description="axial binding residue" evidence="13">
    <location>
        <position position="549"/>
    </location>
    <ligand>
        <name>heme</name>
        <dbReference type="ChEBI" id="CHEBI:30413"/>
    </ligand>
    <ligandPart>
        <name>Fe</name>
        <dbReference type="ChEBI" id="CHEBI:18248"/>
    </ligandPart>
</feature>
<evidence type="ECO:0000256" key="7">
    <source>
        <dbReference type="ARBA" id="ARBA00022723"/>
    </source>
</evidence>
<keyword evidence="10 13" id="KW-0408">Iron</keyword>
<dbReference type="GO" id="GO:0004497">
    <property type="term" value="F:monooxygenase activity"/>
    <property type="evidence" value="ECO:0007669"/>
    <property type="project" value="UniProtKB-KW"/>
</dbReference>
<organism evidence="15 16">
    <name type="scientific">Pleurotus eryngii</name>
    <name type="common">Boletus of the steppes</name>
    <dbReference type="NCBI Taxonomy" id="5323"/>
    <lineage>
        <taxon>Eukaryota</taxon>
        <taxon>Fungi</taxon>
        <taxon>Dikarya</taxon>
        <taxon>Basidiomycota</taxon>
        <taxon>Agaricomycotina</taxon>
        <taxon>Agaricomycetes</taxon>
        <taxon>Agaricomycetidae</taxon>
        <taxon>Agaricales</taxon>
        <taxon>Pleurotineae</taxon>
        <taxon>Pleurotaceae</taxon>
        <taxon>Pleurotus</taxon>
    </lineage>
</organism>
<dbReference type="InterPro" id="IPR036396">
    <property type="entry name" value="Cyt_P450_sf"/>
</dbReference>
<dbReference type="Gene3D" id="1.10.630.10">
    <property type="entry name" value="Cytochrome P450"/>
    <property type="match status" value="1"/>
</dbReference>
<protein>
    <submittedName>
        <fullName evidence="15">Cytochrome P450</fullName>
    </submittedName>
</protein>
<dbReference type="PANTHER" id="PTHR24305">
    <property type="entry name" value="CYTOCHROME P450"/>
    <property type="match status" value="1"/>
</dbReference>
<comment type="caution">
    <text evidence="15">The sequence shown here is derived from an EMBL/GenBank/DDBJ whole genome shotgun (WGS) entry which is preliminary data.</text>
</comment>
<gene>
    <name evidence="15" type="ORF">BDN71DRAFT_1449637</name>
</gene>
<dbReference type="InterPro" id="IPR002401">
    <property type="entry name" value="Cyt_P450_E_grp-I"/>
</dbReference>
<keyword evidence="9 14" id="KW-0560">Oxidoreductase</keyword>
<keyword evidence="6" id="KW-0812">Transmembrane</keyword>